<feature type="domain" description="Glycosyltransferase 2-like" evidence="3">
    <location>
        <begin position="6"/>
        <end position="169"/>
    </location>
</feature>
<sequence>MKPMISIIVPIYNVEKYLEICLQSILKQTYRNIEVILVDDGSSDRCPYICDFYSDKYENVKVIHKKNGGLSDARNVGLEIAKGEYILFVDSDDYIDINTCELFIKEIGYNEPDIVVGNARVIKDKNIKEMRHKYITTGIVTGEKYLKEELKTKTMYMSACLNLYRKSFLMDNNLKFRVGILHEDEEFTPRVFLKAQKVIGTGIIFYNYVIRNGSITRQKDLTKNAIDIISICYELEKIYNNIEDKELKILLYDNLVNKFLYAFQIGKLYKTEFNKLINKDFLDKDVYFEKTKFKVNLFCFNSKLYYFINYLEKKLRSLIYNE</sequence>
<evidence type="ECO:0000313" key="5">
    <source>
        <dbReference type="Proteomes" id="UP000092931"/>
    </source>
</evidence>
<keyword evidence="1" id="KW-0328">Glycosyltransferase</keyword>
<organism evidence="4 5">
    <name type="scientific">Thermoclostridium stercorarium subsp. leptospartum DSM 9219</name>
    <dbReference type="NCBI Taxonomy" id="1346611"/>
    <lineage>
        <taxon>Bacteria</taxon>
        <taxon>Bacillati</taxon>
        <taxon>Bacillota</taxon>
        <taxon>Clostridia</taxon>
        <taxon>Eubacteriales</taxon>
        <taxon>Oscillospiraceae</taxon>
        <taxon>Thermoclostridium</taxon>
    </lineage>
</organism>
<accession>A0A1B1YHG2</accession>
<dbReference type="RefSeq" id="WP_065820468.1">
    <property type="nucleotide sequence ID" value="NZ_CP014673.1"/>
</dbReference>
<dbReference type="Proteomes" id="UP000092931">
    <property type="component" value="Chromosome"/>
</dbReference>
<dbReference type="SUPFAM" id="SSF53448">
    <property type="entry name" value="Nucleotide-diphospho-sugar transferases"/>
    <property type="match status" value="1"/>
</dbReference>
<evidence type="ECO:0000256" key="1">
    <source>
        <dbReference type="ARBA" id="ARBA00022676"/>
    </source>
</evidence>
<evidence type="ECO:0000259" key="3">
    <source>
        <dbReference type="Pfam" id="PF00535"/>
    </source>
</evidence>
<dbReference type="EMBL" id="CP014673">
    <property type="protein sequence ID" value="ANX00210.1"/>
    <property type="molecule type" value="Genomic_DNA"/>
</dbReference>
<dbReference type="Pfam" id="PF00535">
    <property type="entry name" value="Glycos_transf_2"/>
    <property type="match status" value="1"/>
</dbReference>
<gene>
    <name evidence="4" type="ORF">CSTERLE_00685</name>
</gene>
<dbReference type="InterPro" id="IPR029044">
    <property type="entry name" value="Nucleotide-diphossugar_trans"/>
</dbReference>
<name>A0A1B1YHG2_THEST</name>
<dbReference type="InterPro" id="IPR001173">
    <property type="entry name" value="Glyco_trans_2-like"/>
</dbReference>
<dbReference type="AlphaFoldDB" id="A0A1B1YHG2"/>
<protein>
    <recommendedName>
        <fullName evidence="3">Glycosyltransferase 2-like domain-containing protein</fullName>
    </recommendedName>
</protein>
<proteinExistence type="predicted"/>
<keyword evidence="2" id="KW-0808">Transferase</keyword>
<evidence type="ECO:0000313" key="4">
    <source>
        <dbReference type="EMBL" id="ANX00210.1"/>
    </source>
</evidence>
<dbReference type="GO" id="GO:0016757">
    <property type="term" value="F:glycosyltransferase activity"/>
    <property type="evidence" value="ECO:0007669"/>
    <property type="project" value="UniProtKB-KW"/>
</dbReference>
<reference evidence="4 5" key="1">
    <citation type="submission" date="2016-02" db="EMBL/GenBank/DDBJ databases">
        <title>Comparison of Clostridium stercorarium subspecies using comparative genomics and transcriptomics.</title>
        <authorList>
            <person name="Schellenberg J."/>
            <person name="Thallinger G."/>
            <person name="Levin D.B."/>
            <person name="Zhang X."/>
            <person name="Alvare G."/>
            <person name="Fristensky B."/>
            <person name="Sparling R."/>
        </authorList>
    </citation>
    <scope>NUCLEOTIDE SEQUENCE [LARGE SCALE GENOMIC DNA]</scope>
    <source>
        <strain evidence="4 5">DSM 9219</strain>
    </source>
</reference>
<dbReference type="Gene3D" id="3.90.550.10">
    <property type="entry name" value="Spore Coat Polysaccharide Biosynthesis Protein SpsA, Chain A"/>
    <property type="match status" value="1"/>
</dbReference>
<dbReference type="CDD" id="cd00761">
    <property type="entry name" value="Glyco_tranf_GTA_type"/>
    <property type="match status" value="1"/>
</dbReference>
<dbReference type="PANTHER" id="PTHR22916">
    <property type="entry name" value="GLYCOSYLTRANSFERASE"/>
    <property type="match status" value="1"/>
</dbReference>
<evidence type="ECO:0000256" key="2">
    <source>
        <dbReference type="ARBA" id="ARBA00022679"/>
    </source>
</evidence>
<dbReference type="PANTHER" id="PTHR22916:SF51">
    <property type="entry name" value="GLYCOSYLTRANSFERASE EPSH-RELATED"/>
    <property type="match status" value="1"/>
</dbReference>